<feature type="transmembrane region" description="Helical" evidence="1">
    <location>
        <begin position="142"/>
        <end position="161"/>
    </location>
</feature>
<keyword evidence="1" id="KW-1133">Transmembrane helix</keyword>
<dbReference type="RefSeq" id="WP_005058220.1">
    <property type="nucleotide sequence ID" value="NZ_CP014951.1"/>
</dbReference>
<evidence type="ECO:0000256" key="1">
    <source>
        <dbReference type="SAM" id="Phobius"/>
    </source>
</evidence>
<dbReference type="EMBL" id="CSWP01000001">
    <property type="protein sequence ID" value="CPV36813.1"/>
    <property type="molecule type" value="Genomic_DNA"/>
</dbReference>
<organism evidence="2 3">
    <name type="scientific">Mycobacteroides abscessus</name>
    <dbReference type="NCBI Taxonomy" id="36809"/>
    <lineage>
        <taxon>Bacteria</taxon>
        <taxon>Bacillati</taxon>
        <taxon>Actinomycetota</taxon>
        <taxon>Actinomycetes</taxon>
        <taxon>Mycobacteriales</taxon>
        <taxon>Mycobacteriaceae</taxon>
        <taxon>Mycobacteroides</taxon>
    </lineage>
</organism>
<sequence>MDVDHPEDDQWWNQSARHETVTERLDRNWTSLLQELRVMQTGVQLLTGLLLTLPFQQRFDMLDHPMRMVYLATVCCSIASTMLLVAPVGMHRVLFRQHRLPVLVSAAHRLAFAGLLLLGLAMAGVTDIIFDTVSGRRAGIAAGVLALIAFGLCWLALPLAFRSSNVRSAHMPEAPEQPRLPL</sequence>
<feature type="transmembrane region" description="Helical" evidence="1">
    <location>
        <begin position="110"/>
        <end position="130"/>
    </location>
</feature>
<dbReference type="Proteomes" id="UP000045782">
    <property type="component" value="Unassembled WGS sequence"/>
</dbReference>
<dbReference type="Pfam" id="PF19853">
    <property type="entry name" value="DUF6328"/>
    <property type="match status" value="1"/>
</dbReference>
<evidence type="ECO:0000313" key="2">
    <source>
        <dbReference type="EMBL" id="CPV36813.1"/>
    </source>
</evidence>
<name>A0A0U0ZHC2_9MYCO</name>
<evidence type="ECO:0000313" key="3">
    <source>
        <dbReference type="Proteomes" id="UP000045782"/>
    </source>
</evidence>
<accession>A0A0U0ZHC2</accession>
<keyword evidence="1" id="KW-0472">Membrane</keyword>
<feature type="transmembrane region" description="Helical" evidence="1">
    <location>
        <begin position="68"/>
        <end position="90"/>
    </location>
</feature>
<proteinExistence type="predicted"/>
<dbReference type="InterPro" id="IPR046291">
    <property type="entry name" value="DUF6328"/>
</dbReference>
<keyword evidence="1" id="KW-0812">Transmembrane</keyword>
<gene>
    <name evidence="2" type="ORF">ERS075579_00832</name>
</gene>
<reference evidence="2 3" key="1">
    <citation type="submission" date="2015-03" db="EMBL/GenBank/DDBJ databases">
        <authorList>
            <person name="Murphy D."/>
        </authorList>
    </citation>
    <scope>NUCLEOTIDE SEQUENCE [LARGE SCALE GENOMIC DNA]</scope>
    <source>
        <strain evidence="2 3">PAP088</strain>
    </source>
</reference>
<dbReference type="AlphaFoldDB" id="A0A0U0ZHC2"/>
<protein>
    <submittedName>
        <fullName evidence="2">Membrane protein</fullName>
    </submittedName>
</protein>